<evidence type="ECO:0000313" key="12">
    <source>
        <dbReference type="EMBL" id="MFC3302150.1"/>
    </source>
</evidence>
<dbReference type="Gene3D" id="1.20.58.340">
    <property type="entry name" value="Magnesium transport protein CorA, transmembrane region"/>
    <property type="match status" value="2"/>
</dbReference>
<protein>
    <submittedName>
        <fullName evidence="12">Zinc transporter ZntB</fullName>
    </submittedName>
</protein>
<feature type="transmembrane region" description="Helical" evidence="11">
    <location>
        <begin position="277"/>
        <end position="298"/>
    </location>
</feature>
<evidence type="ECO:0000256" key="10">
    <source>
        <dbReference type="ARBA" id="ARBA00023136"/>
    </source>
</evidence>
<keyword evidence="4" id="KW-1003">Cell membrane</keyword>
<dbReference type="EMBL" id="JBHRVA010000002">
    <property type="protein sequence ID" value="MFC3302150.1"/>
    <property type="molecule type" value="Genomic_DNA"/>
</dbReference>
<dbReference type="InterPro" id="IPR045861">
    <property type="entry name" value="CorA_cytoplasmic_dom"/>
</dbReference>
<feature type="transmembrane region" description="Helical" evidence="11">
    <location>
        <begin position="310"/>
        <end position="330"/>
    </location>
</feature>
<gene>
    <name evidence="12" type="ORF">ACFONP_05325</name>
</gene>
<dbReference type="CDD" id="cd12833">
    <property type="entry name" value="ZntB-like_1"/>
    <property type="match status" value="1"/>
</dbReference>
<organism evidence="12 13">
    <name type="scientific">Parvularcula lutaonensis</name>
    <dbReference type="NCBI Taxonomy" id="491923"/>
    <lineage>
        <taxon>Bacteria</taxon>
        <taxon>Pseudomonadati</taxon>
        <taxon>Pseudomonadota</taxon>
        <taxon>Alphaproteobacteria</taxon>
        <taxon>Parvularculales</taxon>
        <taxon>Parvularculaceae</taxon>
        <taxon>Parvularcula</taxon>
    </lineage>
</organism>
<name>A0ABV7M9Y9_9PROT</name>
<evidence type="ECO:0000256" key="3">
    <source>
        <dbReference type="ARBA" id="ARBA00022448"/>
    </source>
</evidence>
<comment type="caution">
    <text evidence="12">The sequence shown here is derived from an EMBL/GenBank/DDBJ whole genome shotgun (WGS) entry which is preliminary data.</text>
</comment>
<keyword evidence="3" id="KW-0813">Transport</keyword>
<evidence type="ECO:0000256" key="7">
    <source>
        <dbReference type="ARBA" id="ARBA00022833"/>
    </source>
</evidence>
<evidence type="ECO:0000256" key="5">
    <source>
        <dbReference type="ARBA" id="ARBA00022519"/>
    </source>
</evidence>
<dbReference type="SUPFAM" id="SSF143865">
    <property type="entry name" value="CorA soluble domain-like"/>
    <property type="match status" value="1"/>
</dbReference>
<evidence type="ECO:0000313" key="13">
    <source>
        <dbReference type="Proteomes" id="UP001595607"/>
    </source>
</evidence>
<dbReference type="InterPro" id="IPR045863">
    <property type="entry name" value="CorA_TM1_TM2"/>
</dbReference>
<keyword evidence="6 11" id="KW-0812">Transmembrane</keyword>
<evidence type="ECO:0000256" key="2">
    <source>
        <dbReference type="ARBA" id="ARBA00009765"/>
    </source>
</evidence>
<dbReference type="Proteomes" id="UP001595607">
    <property type="component" value="Unassembled WGS sequence"/>
</dbReference>
<keyword evidence="9" id="KW-0406">Ion transport</keyword>
<keyword evidence="10 11" id="KW-0472">Membrane</keyword>
<dbReference type="RefSeq" id="WP_189574497.1">
    <property type="nucleotide sequence ID" value="NZ_BMXU01000001.1"/>
</dbReference>
<keyword evidence="7" id="KW-0862">Zinc</keyword>
<evidence type="ECO:0000256" key="9">
    <source>
        <dbReference type="ARBA" id="ARBA00023065"/>
    </source>
</evidence>
<comment type="subcellular location">
    <subcellularLocation>
        <location evidence="1">Cell membrane</location>
        <topology evidence="1">Multi-pass membrane protein</topology>
    </subcellularLocation>
</comment>
<keyword evidence="5" id="KW-0997">Cell inner membrane</keyword>
<evidence type="ECO:0000256" key="1">
    <source>
        <dbReference type="ARBA" id="ARBA00004651"/>
    </source>
</evidence>
<dbReference type="Gene3D" id="3.30.460.20">
    <property type="entry name" value="CorA soluble domain-like"/>
    <property type="match status" value="1"/>
</dbReference>
<evidence type="ECO:0000256" key="4">
    <source>
        <dbReference type="ARBA" id="ARBA00022475"/>
    </source>
</evidence>
<dbReference type="InterPro" id="IPR002523">
    <property type="entry name" value="MgTranspt_CorA/ZnTranspt_ZntB"/>
</dbReference>
<reference evidence="13" key="1">
    <citation type="journal article" date="2019" name="Int. J. Syst. Evol. Microbiol.">
        <title>The Global Catalogue of Microorganisms (GCM) 10K type strain sequencing project: providing services to taxonomists for standard genome sequencing and annotation.</title>
        <authorList>
            <consortium name="The Broad Institute Genomics Platform"/>
            <consortium name="The Broad Institute Genome Sequencing Center for Infectious Disease"/>
            <person name="Wu L."/>
            <person name="Ma J."/>
        </authorList>
    </citation>
    <scope>NUCLEOTIDE SEQUENCE [LARGE SCALE GENOMIC DNA]</scope>
    <source>
        <strain evidence="13">KCTC 22245</strain>
    </source>
</reference>
<accession>A0ABV7M9Y9</accession>
<keyword evidence="8 11" id="KW-1133">Transmembrane helix</keyword>
<dbReference type="PANTHER" id="PTHR46494">
    <property type="entry name" value="CORA FAMILY METAL ION TRANSPORTER (EUROFUNG)"/>
    <property type="match status" value="1"/>
</dbReference>
<dbReference type="Pfam" id="PF01544">
    <property type="entry name" value="CorA"/>
    <property type="match status" value="1"/>
</dbReference>
<dbReference type="PANTHER" id="PTHR46494:SF3">
    <property type="entry name" value="ZINC TRANSPORT PROTEIN ZNTB"/>
    <property type="match status" value="1"/>
</dbReference>
<proteinExistence type="inferred from homology"/>
<keyword evidence="13" id="KW-1185">Reference proteome</keyword>
<dbReference type="SUPFAM" id="SSF144083">
    <property type="entry name" value="Magnesium transport protein CorA, transmembrane region"/>
    <property type="match status" value="1"/>
</dbReference>
<evidence type="ECO:0000256" key="8">
    <source>
        <dbReference type="ARBA" id="ARBA00022989"/>
    </source>
</evidence>
<sequence>MPDTYQSSPGTSQALLPVRGMIEGFRVSADGTVTPVEDPSKEKAPRGGFIWLHLNIEEAGELIESDLGLDPMVARSLLAQETRPRCQHLRSGVLINLRGVNLNEGARPEDMISIRCWLEAQRLITVRMRRSVAVEELRELYRAGQAHERPGQLLVEIIRRLLSLIEPVVDGLADSLDSLEELADKVGESDALEDQISSMRHDAATYRRYLGPMRDAIVKLGSRETGGLNADDILEIQEEADRATRIVEELDITIERANVIVDQMAAARSDRMNRNMMVLSVVSAIFLPLGFLTGLLGINVGGVPGADNPYAFWIVVAICLFCGLVAGAYFKARDWI</sequence>
<evidence type="ECO:0000256" key="6">
    <source>
        <dbReference type="ARBA" id="ARBA00022692"/>
    </source>
</evidence>
<evidence type="ECO:0000256" key="11">
    <source>
        <dbReference type="SAM" id="Phobius"/>
    </source>
</evidence>
<comment type="similarity">
    <text evidence="2">Belongs to the CorA metal ion transporter (MIT) (TC 1.A.35) family.</text>
</comment>